<dbReference type="InterPro" id="IPR011006">
    <property type="entry name" value="CheY-like_superfamily"/>
</dbReference>
<dbReference type="SUPFAM" id="SSF55874">
    <property type="entry name" value="ATPase domain of HSP90 chaperone/DNA topoisomerase II/histidine kinase"/>
    <property type="match status" value="1"/>
</dbReference>
<evidence type="ECO:0000256" key="1">
    <source>
        <dbReference type="ARBA" id="ARBA00000085"/>
    </source>
</evidence>
<evidence type="ECO:0000256" key="8">
    <source>
        <dbReference type="ARBA" id="ARBA00035100"/>
    </source>
</evidence>
<evidence type="ECO:0000256" key="7">
    <source>
        <dbReference type="ARBA" id="ARBA00023012"/>
    </source>
</evidence>
<feature type="domain" description="CheW-like" evidence="14">
    <location>
        <begin position="1719"/>
        <end position="1857"/>
    </location>
</feature>
<keyword evidence="7" id="KW-0902">Two-component regulatory system</keyword>
<dbReference type="CDD" id="cd00088">
    <property type="entry name" value="HPT"/>
    <property type="match status" value="2"/>
</dbReference>
<feature type="compositionally biased region" description="Basic and acidic residues" evidence="11">
    <location>
        <begin position="926"/>
        <end position="939"/>
    </location>
</feature>
<dbReference type="Pfam" id="PF01584">
    <property type="entry name" value="CheW"/>
    <property type="match status" value="1"/>
</dbReference>
<dbReference type="Gene3D" id="2.30.30.40">
    <property type="entry name" value="SH3 Domains"/>
    <property type="match status" value="1"/>
</dbReference>
<keyword evidence="6 16" id="KW-0418">Kinase</keyword>
<feature type="region of interest" description="Disordered" evidence="11">
    <location>
        <begin position="1339"/>
        <end position="1389"/>
    </location>
</feature>
<dbReference type="CDD" id="cd17546">
    <property type="entry name" value="REC_hyHK_CKI1_RcsC-like"/>
    <property type="match status" value="1"/>
</dbReference>
<dbReference type="OrthoDB" id="9803176at2"/>
<dbReference type="Pfam" id="PF00072">
    <property type="entry name" value="Response_reg"/>
    <property type="match status" value="1"/>
</dbReference>
<feature type="compositionally biased region" description="Low complexity" evidence="11">
    <location>
        <begin position="1357"/>
        <end position="1371"/>
    </location>
</feature>
<reference evidence="16 17" key="1">
    <citation type="submission" date="2017-02" db="EMBL/GenBank/DDBJ databases">
        <title>Genomic diversity within the haloalkaliphilic genus Thioalkalivibrio.</title>
        <authorList>
            <person name="Ahn A.-C."/>
            <person name="Meier-Kolthoff J."/>
            <person name="Overmars L."/>
            <person name="Richter M."/>
            <person name="Woyke T."/>
            <person name="Sorokin D.Y."/>
            <person name="Muyzer G."/>
        </authorList>
    </citation>
    <scope>NUCLEOTIDE SEQUENCE [LARGE SCALE GENOMIC DNA]</scope>
    <source>
        <strain evidence="16 17">ALJD</strain>
    </source>
</reference>
<dbReference type="InterPro" id="IPR005467">
    <property type="entry name" value="His_kinase_dom"/>
</dbReference>
<dbReference type="Gene3D" id="3.30.565.10">
    <property type="entry name" value="Histidine kinase-like ATPase, C-terminal domain"/>
    <property type="match status" value="1"/>
</dbReference>
<feature type="region of interest" description="Disordered" evidence="11">
    <location>
        <begin position="571"/>
        <end position="660"/>
    </location>
</feature>
<feature type="region of interest" description="Disordered" evidence="11">
    <location>
        <begin position="922"/>
        <end position="960"/>
    </location>
</feature>
<feature type="modified residue" description="4-aspartylphosphate" evidence="10">
    <location>
        <position position="1925"/>
    </location>
</feature>
<feature type="domain" description="HPt" evidence="15">
    <location>
        <begin position="984"/>
        <end position="1089"/>
    </location>
</feature>
<evidence type="ECO:0000259" key="14">
    <source>
        <dbReference type="PROSITE" id="PS50851"/>
    </source>
</evidence>
<comment type="function">
    <text evidence="8">Involved in the transmission of sensory signals from the chemoreceptors to the flagellar motors. CheA is autophosphorylated; it can transfer its phosphate group to either CheB or CheY.</text>
</comment>
<dbReference type="PROSITE" id="PS50894">
    <property type="entry name" value="HPT"/>
    <property type="match status" value="3"/>
</dbReference>
<dbReference type="InterPro" id="IPR004358">
    <property type="entry name" value="Sig_transdc_His_kin-like_C"/>
</dbReference>
<dbReference type="Proteomes" id="UP000189462">
    <property type="component" value="Unassembled WGS sequence"/>
</dbReference>
<evidence type="ECO:0000256" key="2">
    <source>
        <dbReference type="ARBA" id="ARBA00012438"/>
    </source>
</evidence>
<evidence type="ECO:0000256" key="4">
    <source>
        <dbReference type="ARBA" id="ARBA00022553"/>
    </source>
</evidence>
<dbReference type="Pfam" id="PF26379">
    <property type="entry name" value="FimL_2nd"/>
    <property type="match status" value="1"/>
</dbReference>
<dbReference type="InterPro" id="IPR036061">
    <property type="entry name" value="CheW-like_dom_sf"/>
</dbReference>
<dbReference type="InterPro" id="IPR001789">
    <property type="entry name" value="Sig_transdc_resp-reg_receiver"/>
</dbReference>
<dbReference type="PROSITE" id="PS50109">
    <property type="entry name" value="HIS_KIN"/>
    <property type="match status" value="1"/>
</dbReference>
<feature type="modified residue" description="Phosphohistidine" evidence="9">
    <location>
        <position position="1217"/>
    </location>
</feature>
<dbReference type="Pfam" id="PF02518">
    <property type="entry name" value="HATPase_c"/>
    <property type="match status" value="1"/>
</dbReference>
<dbReference type="Pfam" id="PF01627">
    <property type="entry name" value="Hpt"/>
    <property type="match status" value="3"/>
</dbReference>
<evidence type="ECO:0000256" key="10">
    <source>
        <dbReference type="PROSITE-ProRule" id="PRU00169"/>
    </source>
</evidence>
<comment type="catalytic activity">
    <reaction evidence="1">
        <text>ATP + protein L-histidine = ADP + protein N-phospho-L-histidine.</text>
        <dbReference type="EC" id="2.7.13.3"/>
    </reaction>
</comment>
<keyword evidence="17" id="KW-1185">Reference proteome</keyword>
<evidence type="ECO:0000256" key="11">
    <source>
        <dbReference type="SAM" id="MobiDB-lite"/>
    </source>
</evidence>
<dbReference type="PROSITE" id="PS50851">
    <property type="entry name" value="CHEW"/>
    <property type="match status" value="1"/>
</dbReference>
<evidence type="ECO:0000259" key="13">
    <source>
        <dbReference type="PROSITE" id="PS50110"/>
    </source>
</evidence>
<keyword evidence="5" id="KW-0808">Transferase</keyword>
<feature type="region of interest" description="Disordered" evidence="11">
    <location>
        <begin position="857"/>
        <end position="892"/>
    </location>
</feature>
<feature type="modified residue" description="Phosphohistidine" evidence="9">
    <location>
        <position position="714"/>
    </location>
</feature>
<dbReference type="STRING" id="108003.B1C78_01660"/>
<organism evidence="16 17">
    <name type="scientific">Thioalkalivibrio denitrificans</name>
    <dbReference type="NCBI Taxonomy" id="108003"/>
    <lineage>
        <taxon>Bacteria</taxon>
        <taxon>Pseudomonadati</taxon>
        <taxon>Pseudomonadota</taxon>
        <taxon>Gammaproteobacteria</taxon>
        <taxon>Chromatiales</taxon>
        <taxon>Ectothiorhodospiraceae</taxon>
        <taxon>Thioalkalivibrio</taxon>
    </lineage>
</organism>
<feature type="region of interest" description="Disordered" evidence="11">
    <location>
        <begin position="1122"/>
        <end position="1159"/>
    </location>
</feature>
<dbReference type="PROSITE" id="PS50110">
    <property type="entry name" value="RESPONSE_REGULATORY"/>
    <property type="match status" value="1"/>
</dbReference>
<dbReference type="SMART" id="SM00387">
    <property type="entry name" value="HATPase_c"/>
    <property type="match status" value="1"/>
</dbReference>
<evidence type="ECO:0000313" key="17">
    <source>
        <dbReference type="Proteomes" id="UP000189462"/>
    </source>
</evidence>
<protein>
    <recommendedName>
        <fullName evidence="3">Chemotaxis protein CheA</fullName>
        <ecNumber evidence="2">2.7.13.3</ecNumber>
    </recommendedName>
</protein>
<dbReference type="Gene3D" id="1.20.120.160">
    <property type="entry name" value="HPT domain"/>
    <property type="match status" value="4"/>
</dbReference>
<evidence type="ECO:0000256" key="3">
    <source>
        <dbReference type="ARBA" id="ARBA00021495"/>
    </source>
</evidence>
<dbReference type="InterPro" id="IPR036890">
    <property type="entry name" value="HATPase_C_sf"/>
</dbReference>
<feature type="compositionally biased region" description="Acidic residues" evidence="11">
    <location>
        <begin position="872"/>
        <end position="888"/>
    </location>
</feature>
<dbReference type="InterPro" id="IPR051315">
    <property type="entry name" value="Bact_Chemotaxis_CheA"/>
</dbReference>
<dbReference type="PRINTS" id="PR00344">
    <property type="entry name" value="BCTRLSENSOR"/>
</dbReference>
<dbReference type="SMART" id="SM01231">
    <property type="entry name" value="H-kinase_dim"/>
    <property type="match status" value="1"/>
</dbReference>
<feature type="domain" description="Histidine kinase" evidence="12">
    <location>
        <begin position="1483"/>
        <end position="1717"/>
    </location>
</feature>
<dbReference type="SMART" id="SM00073">
    <property type="entry name" value="HPT"/>
    <property type="match status" value="3"/>
</dbReference>
<dbReference type="SMART" id="SM00260">
    <property type="entry name" value="CheW"/>
    <property type="match status" value="1"/>
</dbReference>
<dbReference type="InterPro" id="IPR036641">
    <property type="entry name" value="HPT_dom_sf"/>
</dbReference>
<dbReference type="InterPro" id="IPR002545">
    <property type="entry name" value="CheW-lke_dom"/>
</dbReference>
<dbReference type="FunFam" id="3.30.565.10:FF:000016">
    <property type="entry name" value="Chemotaxis protein CheA, putative"/>
    <property type="match status" value="1"/>
</dbReference>
<dbReference type="RefSeq" id="WP_077277398.1">
    <property type="nucleotide sequence ID" value="NZ_MVBK01000008.1"/>
</dbReference>
<dbReference type="Gene3D" id="3.40.50.2300">
    <property type="match status" value="1"/>
</dbReference>
<keyword evidence="4 10" id="KW-0597">Phosphoprotein</keyword>
<evidence type="ECO:0000256" key="9">
    <source>
        <dbReference type="PROSITE-ProRule" id="PRU00110"/>
    </source>
</evidence>
<evidence type="ECO:0000259" key="12">
    <source>
        <dbReference type="PROSITE" id="PS50109"/>
    </source>
</evidence>
<feature type="region of interest" description="Disordered" evidence="11">
    <location>
        <begin position="793"/>
        <end position="829"/>
    </location>
</feature>
<dbReference type="InterPro" id="IPR058661">
    <property type="entry name" value="FimL_2nd"/>
</dbReference>
<dbReference type="SUPFAM" id="SSF52172">
    <property type="entry name" value="CheY-like"/>
    <property type="match status" value="1"/>
</dbReference>
<dbReference type="SUPFAM" id="SSF47226">
    <property type="entry name" value="Histidine-containing phosphotransfer domain, HPT domain"/>
    <property type="match status" value="5"/>
</dbReference>
<dbReference type="InterPro" id="IPR008207">
    <property type="entry name" value="Sig_transdc_His_kin_Hpt_dom"/>
</dbReference>
<dbReference type="GO" id="GO:0000155">
    <property type="term" value="F:phosphorelay sensor kinase activity"/>
    <property type="evidence" value="ECO:0007669"/>
    <property type="project" value="InterPro"/>
</dbReference>
<proteinExistence type="predicted"/>
<evidence type="ECO:0000256" key="6">
    <source>
        <dbReference type="ARBA" id="ARBA00022777"/>
    </source>
</evidence>
<dbReference type="InterPro" id="IPR004105">
    <property type="entry name" value="CheA-like_dim"/>
</dbReference>
<dbReference type="EC" id="2.7.13.3" evidence="2"/>
<dbReference type="GO" id="GO:0006935">
    <property type="term" value="P:chemotaxis"/>
    <property type="evidence" value="ECO:0007669"/>
    <property type="project" value="InterPro"/>
</dbReference>
<dbReference type="PANTHER" id="PTHR43395:SF8">
    <property type="entry name" value="HISTIDINE KINASE"/>
    <property type="match status" value="1"/>
</dbReference>
<dbReference type="EMBL" id="MVBK01000008">
    <property type="protein sequence ID" value="OOG28573.1"/>
    <property type="molecule type" value="Genomic_DNA"/>
</dbReference>
<evidence type="ECO:0000313" key="16">
    <source>
        <dbReference type="EMBL" id="OOG28573.1"/>
    </source>
</evidence>
<feature type="domain" description="HPt" evidence="15">
    <location>
        <begin position="667"/>
        <end position="774"/>
    </location>
</feature>
<feature type="modified residue" description="Phosphohistidine" evidence="9">
    <location>
        <position position="1032"/>
    </location>
</feature>
<gene>
    <name evidence="16" type="ORF">B1C78_01660</name>
</gene>
<feature type="domain" description="HPt" evidence="15">
    <location>
        <begin position="1170"/>
        <end position="1274"/>
    </location>
</feature>
<name>A0A1V3NUE1_9GAMM</name>
<feature type="compositionally biased region" description="Low complexity" evidence="11">
    <location>
        <begin position="571"/>
        <end position="583"/>
    </location>
</feature>
<dbReference type="PANTHER" id="PTHR43395">
    <property type="entry name" value="SENSOR HISTIDINE KINASE CHEA"/>
    <property type="match status" value="1"/>
</dbReference>
<evidence type="ECO:0000256" key="5">
    <source>
        <dbReference type="ARBA" id="ARBA00022679"/>
    </source>
</evidence>
<comment type="caution">
    <text evidence="16">The sequence shown here is derived from an EMBL/GenBank/DDBJ whole genome shotgun (WGS) entry which is preliminary data.</text>
</comment>
<dbReference type="SUPFAM" id="SSF50341">
    <property type="entry name" value="CheW-like"/>
    <property type="match status" value="1"/>
</dbReference>
<feature type="compositionally biased region" description="Low complexity" evidence="11">
    <location>
        <begin position="808"/>
        <end position="825"/>
    </location>
</feature>
<dbReference type="InterPro" id="IPR003594">
    <property type="entry name" value="HATPase_dom"/>
</dbReference>
<dbReference type="CDD" id="cd00731">
    <property type="entry name" value="CheA_reg"/>
    <property type="match status" value="1"/>
</dbReference>
<dbReference type="GO" id="GO:0005737">
    <property type="term" value="C:cytoplasm"/>
    <property type="evidence" value="ECO:0007669"/>
    <property type="project" value="InterPro"/>
</dbReference>
<evidence type="ECO:0000259" key="15">
    <source>
        <dbReference type="PROSITE" id="PS50894"/>
    </source>
</evidence>
<sequence length="1994" mass="217034">MSQDDTIEYSALHWVKKELDTLLDEARGALEAYIEDDARSEELVESADKLRQAQGTLQMVELHGAALLAEEMVHLVQAVREGGVTSRDDAYEVLMRAILQLPDYLEHIQTGHRDIPIVLLPLLNDLRTTRNASLLSENVLFFPEMEGITGLDEGEEPPGAERGEDIQVLARRSRHAYQLGLLGLFRHKNVKPSLGRIQEVISSLRRAARDDAVRRLFWISGAVAEALADDALDASVTVKQLLGRVDRQIRVLIQEGERGLSRQMPGDLLKNLIYYVGRSRPGGDQVQAVKRAFRLNELLPEGIDLEQALEDIRGPNQQLLETVSRAIREDLAEVKDGLDVFMHNEDQPASELAPLVEKLHRMADTMAMLGMAEPREMALREADVIEEMVKDQSRHDDVVLMDVASRLLKLETAINGLVASRGRVTGRDGPLPNAFGDLTASESRTIVTTILHEALADIAKAKGAILDFMSEPARTEQLNDVPETLSRVAGALSMMSLDDVADVLLGVRGYLQQRVLAHGHVPDIDEQEALAESVAAVELYLETLDNGSGDPRPMLDTARQCLERLVVPAGTATDGGAASDATTVYTGVSPVSEEPTWVVTRPEPEAQGESLSSDADTVVREAGTPSPEAPDEAGASAELPNDTGTPAVAPTPEAEPKPEPERFAVMSGEPDEEILEIFLEEAQEEIERIREFLPQWRNNPADQEALTTVRRSFHTLKGSGRLVGAQLLGEFAWSMENLLNRVIDQTAPASPDVHQVLDEALRVLPALREQITGGPGDDEQVYGLMARAHALARGDREVPTPAAPPVAQPAAPVADAPAEPVAAEDASGDDDTLEMLVAAGEDTPTVILDVGDEGLPGLGGDTLDTAPQPFEPDLEEPESLAETAEQDADTVVTEKPEVSELELESEWVPGEAQPDISALDEVSQAGHDDETRLLRRDDLPAGFEPQEDAGARQWEDDAAPAQAEAPASGVAHIGALGDLQEESPARMDPTLLEIFRNETGQHLEVLRGLIHGAGQGGEEGLPVSDALLRAIHTLNGAARTAEVPEISEVCGPCERYIKARKDSDLPVPADVLPRFHALVDHVADVLSALEQGGAALPSGEALAGEMQLLLDEELARIEAQRQENAMRPPPFAAEFGGAQEPSPPAPAETEEKPPVAEVSAPVEVPPPDVADEQDLELVDIFLEEGVEILDSADNLLEAWRKSPSDPGTIAEIQRQLHTLKGGARMAGFRNIGDLSHALESLIIEISEGRNVPQPEMLDAVGAALDRLSTQLEQARSRQPVEAAPELIARITAFSAGAAEEALPVAEVEPETQDELSPVLDLDAESFYEEEAETVLLDVDDLPSDDTPGGFAERLEEAPTAEAPAPAAQTGAREPEEDARPARTSEAASAQELVRVRSEVLDNLVNYAGEVNIYHARLEQQITGFGFNLAELAQTVTRLREQLRKLELETEAQILFRYEKEKEEQGLEEDFDPLEMDRYSNIQQLSRALAESINDLVSIQEILSDQVRDSETLLLQQSRVSTDLQEGLMRTRMVQFANMAPRLRRVVRQTASELGRRVNLDVRGEGSELDRSVLERMVAPLEHMLRNAVYHGIESPEARKAAGKPETGHLDLEVSREGSEVVIRVKDDGSGINLKAVREKARGLGLISGDEALLTDEDVMQFILESGFSTAAEISQISGRGVGMDVVNSEIKQLGGTLSIESVQGKGTTFTVRLPFTLAINQALLVQVGEDLYAVPLSSIEGIVRMRSQDLAAYYEQDHPLYDYAGNTYEVKHLGVLLDVSQPHLHAEDIMYPVLLVRSGDHRIALHVDGLLGSREVVVKSVGPQVAKVRGISGATILGDGRVVLILDVPALVRIGAGVQLVYRAPDAELAEAAMPTVMVVDDSITIRKVTARMLERNNFRVITAKDGLDAVAQLQENVPDIMLLDIEMPRMDGYELATHMRNDSRLQNVPIIMITSRTGEKHRQRALDIGVNRYLGKPYQEADLLANIKDILPA</sequence>
<dbReference type="SMART" id="SM00448">
    <property type="entry name" value="REC"/>
    <property type="match status" value="1"/>
</dbReference>
<feature type="domain" description="Response regulatory" evidence="13">
    <location>
        <begin position="1876"/>
        <end position="1992"/>
    </location>
</feature>
<accession>A0A1V3NUE1</accession>